<evidence type="ECO:0000256" key="6">
    <source>
        <dbReference type="ARBA" id="ARBA00023163"/>
    </source>
</evidence>
<feature type="region of interest" description="Disordered" evidence="11">
    <location>
        <begin position="92"/>
        <end position="112"/>
    </location>
</feature>
<dbReference type="GeneID" id="111460160"/>
<comment type="function">
    <text evidence="9">Aux/IAA proteins are short-lived transcriptional factors that function as repressors of early auxin response genes at low auxin concentrations. Repression is thought to result from the interaction with auxin response factors (ARFs), proteins that bind to the auxin-responsive promoter element (AuxRE). Formation of heterodimers with ARF proteins may alter their ability to modulate early auxin response genes expression.</text>
</comment>
<evidence type="ECO:0000313" key="14">
    <source>
        <dbReference type="RefSeq" id="XP_022959055.1"/>
    </source>
</evidence>
<dbReference type="GO" id="GO:0006355">
    <property type="term" value="P:regulation of DNA-templated transcription"/>
    <property type="evidence" value="ECO:0007669"/>
    <property type="project" value="InterPro"/>
</dbReference>
<dbReference type="GO" id="GO:0009734">
    <property type="term" value="P:auxin-activated signaling pathway"/>
    <property type="evidence" value="ECO:0007669"/>
    <property type="project" value="UniProtKB-UniRule"/>
</dbReference>
<evidence type="ECO:0000256" key="3">
    <source>
        <dbReference type="ARBA" id="ARBA00011726"/>
    </source>
</evidence>
<dbReference type="RefSeq" id="XP_022959055.1">
    <property type="nucleotide sequence ID" value="XM_023103287.1"/>
</dbReference>
<dbReference type="InterPro" id="IPR053793">
    <property type="entry name" value="PB1-like"/>
</dbReference>
<evidence type="ECO:0000256" key="10">
    <source>
        <dbReference type="RuleBase" id="RU004549"/>
    </source>
</evidence>
<evidence type="ECO:0000256" key="11">
    <source>
        <dbReference type="SAM" id="MobiDB-lite"/>
    </source>
</evidence>
<dbReference type="KEGG" id="cmos:111460160"/>
<dbReference type="FunFam" id="3.10.20.90:FF:000078">
    <property type="entry name" value="Auxin-responsive protein"/>
    <property type="match status" value="1"/>
</dbReference>
<keyword evidence="8 10" id="KW-0927">Auxin signaling pathway</keyword>
<dbReference type="PANTHER" id="PTHR31734">
    <property type="entry name" value="AUXIN-RESPONSIVE PROTEIN IAA17"/>
    <property type="match status" value="1"/>
</dbReference>
<dbReference type="InterPro" id="IPR033389">
    <property type="entry name" value="AUX/IAA_dom"/>
</dbReference>
<evidence type="ECO:0000256" key="1">
    <source>
        <dbReference type="ARBA" id="ARBA00004123"/>
    </source>
</evidence>
<dbReference type="Pfam" id="PF02309">
    <property type="entry name" value="AUX_IAA"/>
    <property type="match status" value="1"/>
</dbReference>
<dbReference type="GO" id="GO:0005634">
    <property type="term" value="C:nucleus"/>
    <property type="evidence" value="ECO:0007669"/>
    <property type="project" value="UniProtKB-SubCell"/>
</dbReference>
<reference evidence="14" key="1">
    <citation type="submission" date="2025-08" db="UniProtKB">
        <authorList>
            <consortium name="RefSeq"/>
        </authorList>
    </citation>
    <scope>IDENTIFICATION</scope>
    <source>
        <tissue evidence="14">Young leaves</tissue>
    </source>
</reference>
<evidence type="ECO:0000259" key="12">
    <source>
        <dbReference type="PROSITE" id="PS51745"/>
    </source>
</evidence>
<evidence type="ECO:0000256" key="8">
    <source>
        <dbReference type="ARBA" id="ARBA00023294"/>
    </source>
</evidence>
<keyword evidence="6 10" id="KW-0804">Transcription</keyword>
<accession>A0A6J1H578</accession>
<evidence type="ECO:0000256" key="5">
    <source>
        <dbReference type="ARBA" id="ARBA00023015"/>
    </source>
</evidence>
<feature type="region of interest" description="Disordered" evidence="11">
    <location>
        <begin position="139"/>
        <end position="171"/>
    </location>
</feature>
<comment type="subcellular location">
    <subcellularLocation>
        <location evidence="1 10">Nucleus</location>
    </subcellularLocation>
</comment>
<protein>
    <recommendedName>
        <fullName evidence="10">Auxin-responsive protein</fullName>
    </recommendedName>
</protein>
<feature type="domain" description="PB1" evidence="12">
    <location>
        <begin position="202"/>
        <end position="289"/>
    </location>
</feature>
<proteinExistence type="inferred from homology"/>
<dbReference type="InterPro" id="IPR003311">
    <property type="entry name" value="AUX_IAA"/>
</dbReference>
<evidence type="ECO:0000256" key="2">
    <source>
        <dbReference type="ARBA" id="ARBA00006728"/>
    </source>
</evidence>
<evidence type="ECO:0000256" key="7">
    <source>
        <dbReference type="ARBA" id="ARBA00023242"/>
    </source>
</evidence>
<organism evidence="13 14">
    <name type="scientific">Cucurbita moschata</name>
    <name type="common">Winter crookneck squash</name>
    <name type="synonym">Cucurbita pepo var. moschata</name>
    <dbReference type="NCBI Taxonomy" id="3662"/>
    <lineage>
        <taxon>Eukaryota</taxon>
        <taxon>Viridiplantae</taxon>
        <taxon>Streptophyta</taxon>
        <taxon>Embryophyta</taxon>
        <taxon>Tracheophyta</taxon>
        <taxon>Spermatophyta</taxon>
        <taxon>Magnoliopsida</taxon>
        <taxon>eudicotyledons</taxon>
        <taxon>Gunneridae</taxon>
        <taxon>Pentapetalae</taxon>
        <taxon>rosids</taxon>
        <taxon>fabids</taxon>
        <taxon>Cucurbitales</taxon>
        <taxon>Cucurbitaceae</taxon>
        <taxon>Cucurbiteae</taxon>
        <taxon>Cucurbita</taxon>
    </lineage>
</organism>
<evidence type="ECO:0000256" key="9">
    <source>
        <dbReference type="ARBA" id="ARBA00025283"/>
    </source>
</evidence>
<name>A0A6J1H578_CUCMO</name>
<dbReference type="PROSITE" id="PS51745">
    <property type="entry name" value="PB1"/>
    <property type="match status" value="1"/>
</dbReference>
<keyword evidence="4 10" id="KW-0678">Repressor</keyword>
<comment type="similarity">
    <text evidence="2 10">Belongs to the Aux/IAA family.</text>
</comment>
<evidence type="ECO:0000313" key="13">
    <source>
        <dbReference type="Proteomes" id="UP000504609"/>
    </source>
</evidence>
<feature type="compositionally biased region" description="Polar residues" evidence="11">
    <location>
        <begin position="147"/>
        <end position="164"/>
    </location>
</feature>
<evidence type="ECO:0000256" key="4">
    <source>
        <dbReference type="ARBA" id="ARBA00022491"/>
    </source>
</evidence>
<dbReference type="Gene3D" id="3.10.20.90">
    <property type="entry name" value="Phosphatidylinositol 3-kinase Catalytic Subunit, Chain A, domain 1"/>
    <property type="match status" value="1"/>
</dbReference>
<dbReference type="AlphaFoldDB" id="A0A6J1H578"/>
<sequence>MAMGRMGVMRIGGPHITWHCLSLNIYAPLPICVPTTTKFLPFLFHLGGFSCPSSVPSLRLPLALTLPPFPPTIPSQSPVFLASLSIRFHSSPEEQTSKNPFSPLLPPSQTQKQMESKPAFQSDLNLEATELRLGLPGIATETDDTLENSPGLKTNNKRNLQNDSAPPPKAQVVGWPPVRSFRKNTLQMKKPATATAADYGGGFFVKVSMDGAPYLRKIDLGLYEGYPELLKALEDMFKFTIGQYSEREGYKGSDFSLTYEDKDGDWMLVGDVPWQMFISSCKRMRIMKGSDGCDV</sequence>
<dbReference type="Proteomes" id="UP000504609">
    <property type="component" value="Unplaced"/>
</dbReference>
<gene>
    <name evidence="14" type="primary">LOC111460160</name>
</gene>
<keyword evidence="5 10" id="KW-0805">Transcription regulation</keyword>
<dbReference type="PANTHER" id="PTHR31734:SF262">
    <property type="entry name" value="AUXIN-RESPONSIVE PROTEIN IAA3"/>
    <property type="match status" value="1"/>
</dbReference>
<comment type="subunit">
    <text evidence="3 10">Homodimers and heterodimers.</text>
</comment>
<keyword evidence="13" id="KW-1185">Reference proteome</keyword>
<keyword evidence="7 10" id="KW-0539">Nucleus</keyword>
<dbReference type="SUPFAM" id="SSF54277">
    <property type="entry name" value="CAD &amp; PB1 domains"/>
    <property type="match status" value="1"/>
</dbReference>